<feature type="domain" description="AprE-like long alpha-helical hairpin" evidence="5">
    <location>
        <begin position="197"/>
        <end position="380"/>
    </location>
</feature>
<evidence type="ECO:0000259" key="5">
    <source>
        <dbReference type="Pfam" id="PF25994"/>
    </source>
</evidence>
<reference evidence="6 7" key="1">
    <citation type="submission" date="2016-10" db="EMBL/GenBank/DDBJ databases">
        <authorList>
            <person name="de Groot N.N."/>
        </authorList>
    </citation>
    <scope>NUCLEOTIDE SEQUENCE [LARGE SCALE GENOMIC DNA]</scope>
    <source>
        <strain evidence="6 7">CGMCC 1.12097</strain>
    </source>
</reference>
<sequence length="478" mass="51976">MLKDPSLSIDNGICPIRRSRSPDNPSNRRPSTRLLHVVVSAGLSLACILGASSAGAKEYLLGPQDKLRVKVYEWRPSRDTIFAWDALNDTYTVGPDGSVSLPLVGEIEAGGLTTNEIADSIGERLMKNVGLARSPNIAVEIVQFRPFYVVGKVTQSGEFAFRPGLTVLQALSLAGGLRTREDKDARFEREAIQSRGDISLLRLNEVSLLARRARLEAELSHASAVEFPPEITSRVQEDAVAMTMTQERLIFQARSEGMDTQIKALQSLREFLDKELGSLGEQLVFLDKQIESIQKELNNVSALVGKGLAVAPREFALERTLAQTQSEKLSAETSLLRGRQEISKTDISIIELQDGRRNEVTNDLRQVQAELDALKSKTETTQRLLYDSEVSAPNLRAREAESGLATPVYTIFRSLADGTTEQIPATETSAVEPGDTVKIDIPLTPDETGVLGAISAGRKQASGVARQADAASDSVAIP</sequence>
<evidence type="ECO:0000259" key="4">
    <source>
        <dbReference type="Pfam" id="PF02563"/>
    </source>
</evidence>
<keyword evidence="2" id="KW-0175">Coiled coil</keyword>
<feature type="coiled-coil region" evidence="2">
    <location>
        <begin position="357"/>
        <end position="384"/>
    </location>
</feature>
<dbReference type="Pfam" id="PF02563">
    <property type="entry name" value="Poly_export"/>
    <property type="match status" value="1"/>
</dbReference>
<dbReference type="AlphaFoldDB" id="A0A1G5UXA3"/>
<dbReference type="EMBL" id="FMXM01000002">
    <property type="protein sequence ID" value="SDA38261.1"/>
    <property type="molecule type" value="Genomic_DNA"/>
</dbReference>
<dbReference type="OrthoDB" id="9798876at2"/>
<evidence type="ECO:0000313" key="7">
    <source>
        <dbReference type="Proteomes" id="UP000198588"/>
    </source>
</evidence>
<feature type="region of interest" description="Disordered" evidence="3">
    <location>
        <begin position="458"/>
        <end position="478"/>
    </location>
</feature>
<organism evidence="6 7">
    <name type="scientific">Mesorhizobium qingshengii</name>
    <dbReference type="NCBI Taxonomy" id="1165689"/>
    <lineage>
        <taxon>Bacteria</taxon>
        <taxon>Pseudomonadati</taxon>
        <taxon>Pseudomonadota</taxon>
        <taxon>Alphaproteobacteria</taxon>
        <taxon>Hyphomicrobiales</taxon>
        <taxon>Phyllobacteriaceae</taxon>
        <taxon>Mesorhizobium</taxon>
    </lineage>
</organism>
<protein>
    <submittedName>
        <fullName evidence="6">Polysaccharide export outer membrane protein</fullName>
    </submittedName>
</protein>
<evidence type="ECO:0000256" key="3">
    <source>
        <dbReference type="SAM" id="MobiDB-lite"/>
    </source>
</evidence>
<dbReference type="STRING" id="1165689.SAMN02927914_00018"/>
<evidence type="ECO:0000256" key="1">
    <source>
        <dbReference type="ARBA" id="ARBA00022729"/>
    </source>
</evidence>
<feature type="domain" description="Polysaccharide export protein N-terminal" evidence="4">
    <location>
        <begin position="56"/>
        <end position="141"/>
    </location>
</feature>
<proteinExistence type="predicted"/>
<keyword evidence="1" id="KW-0732">Signal</keyword>
<dbReference type="RefSeq" id="WP_091574511.1">
    <property type="nucleotide sequence ID" value="NZ_FMXM01000002.1"/>
</dbReference>
<name>A0A1G5UXA3_9HYPH</name>
<gene>
    <name evidence="6" type="ORF">SAMN02927914_00018</name>
</gene>
<accession>A0A1G5UXA3</accession>
<dbReference type="Pfam" id="PF25994">
    <property type="entry name" value="HH_AprE"/>
    <property type="match status" value="1"/>
</dbReference>
<evidence type="ECO:0000313" key="6">
    <source>
        <dbReference type="EMBL" id="SDA38261.1"/>
    </source>
</evidence>
<dbReference type="PANTHER" id="PTHR33619:SF3">
    <property type="entry name" value="POLYSACCHARIDE EXPORT PROTEIN GFCE-RELATED"/>
    <property type="match status" value="1"/>
</dbReference>
<dbReference type="GO" id="GO:0015159">
    <property type="term" value="F:polysaccharide transmembrane transporter activity"/>
    <property type="evidence" value="ECO:0007669"/>
    <property type="project" value="InterPro"/>
</dbReference>
<dbReference type="InterPro" id="IPR058781">
    <property type="entry name" value="HH_AprE-like"/>
</dbReference>
<feature type="region of interest" description="Disordered" evidence="3">
    <location>
        <begin position="1"/>
        <end position="30"/>
    </location>
</feature>
<dbReference type="InterPro" id="IPR049712">
    <property type="entry name" value="Poly_export"/>
</dbReference>
<dbReference type="InterPro" id="IPR003715">
    <property type="entry name" value="Poly_export_N"/>
</dbReference>
<dbReference type="PANTHER" id="PTHR33619">
    <property type="entry name" value="POLYSACCHARIDE EXPORT PROTEIN GFCE-RELATED"/>
    <property type="match status" value="1"/>
</dbReference>
<dbReference type="Proteomes" id="UP000198588">
    <property type="component" value="Unassembled WGS sequence"/>
</dbReference>
<dbReference type="Gene3D" id="3.30.1950.10">
    <property type="entry name" value="wza like domain"/>
    <property type="match status" value="1"/>
</dbReference>
<evidence type="ECO:0000256" key="2">
    <source>
        <dbReference type="SAM" id="Coils"/>
    </source>
</evidence>